<name>A0AAW5M991_AERVE</name>
<sequence>MSYRYLYGRKEYLGDVISGRSLPRFSDLSHYKRLENDNMKDEEERKSFYLNRKDTKITINGRTLNNEDLATDISIGVPTRHCYCACFSKRKNDPELFDTFKADICLEIDIDVLVGELKAIFSGFLVGTEVVCKDIKYYDVYAPVIDVSSSELVFYKPMSFQHEAETRIALFYPENKSGFKDKDGNFIPIRLKDESSHIIISGDSPDVKSRCVISIFENY</sequence>
<evidence type="ECO:0000313" key="2">
    <source>
        <dbReference type="Proteomes" id="UP001204061"/>
    </source>
</evidence>
<comment type="caution">
    <text evidence="1">The sequence shown here is derived from an EMBL/GenBank/DDBJ whole genome shotgun (WGS) entry which is preliminary data.</text>
</comment>
<evidence type="ECO:0008006" key="3">
    <source>
        <dbReference type="Google" id="ProtNLM"/>
    </source>
</evidence>
<organism evidence="1 2">
    <name type="scientific">Aeromonas veronii</name>
    <dbReference type="NCBI Taxonomy" id="654"/>
    <lineage>
        <taxon>Bacteria</taxon>
        <taxon>Pseudomonadati</taxon>
        <taxon>Pseudomonadota</taxon>
        <taxon>Gammaproteobacteria</taxon>
        <taxon>Aeromonadales</taxon>
        <taxon>Aeromonadaceae</taxon>
        <taxon>Aeromonas</taxon>
    </lineage>
</organism>
<protein>
    <recommendedName>
        <fullName evidence="3">Movement protein</fullName>
    </recommendedName>
</protein>
<gene>
    <name evidence="1" type="ORF">NS965_19100</name>
</gene>
<dbReference type="RefSeq" id="WP_201912079.1">
    <property type="nucleotide sequence ID" value="NZ_JAEHIF010000005.1"/>
</dbReference>
<evidence type="ECO:0000313" key="1">
    <source>
        <dbReference type="EMBL" id="MCR4450495.1"/>
    </source>
</evidence>
<dbReference type="Proteomes" id="UP001204061">
    <property type="component" value="Unassembled WGS sequence"/>
</dbReference>
<accession>A0AAW5M991</accession>
<proteinExistence type="predicted"/>
<dbReference type="AlphaFoldDB" id="A0AAW5M991"/>
<dbReference type="EMBL" id="JANLFC010000068">
    <property type="protein sequence ID" value="MCR4450495.1"/>
    <property type="molecule type" value="Genomic_DNA"/>
</dbReference>
<reference evidence="1" key="1">
    <citation type="submission" date="2022-08" db="EMBL/GenBank/DDBJ databases">
        <title>A global survey of hypervirulent Aeromonas hydrophila identified this emerging pathogen in farmed fish in the lower Mekong River basin.</title>
        <authorList>
            <person name="Xu T."/>
            <person name="Rasmussen-Ivey C.R."/>
            <person name="Moen F.S."/>
            <person name="Fernandez Bravo A."/>
            <person name="Lamy B."/>
            <person name="Beaz-Hidalgo R."/>
            <person name="Khan C.D."/>
            <person name="Castro Escarpulli G."/>
            <person name="Yasin I.S.M."/>
            <person name="Figueras M.J."/>
            <person name="Azzam Sayuti M."/>
            <person name="Karim M.M."/>
            <person name="Alam K.M."/>
            <person name="Le T.T.T."/>
            <person name="Thao N.H.P."/>
            <person name="Addo S."/>
            <person name="Duodu S."/>
            <person name="Ali S."/>
            <person name="Mey S."/>
            <person name="Somony T."/>
            <person name="Liles M.R."/>
        </authorList>
    </citation>
    <scope>NUCLEOTIDE SEQUENCE</scope>
    <source>
        <strain evidence="1">0.14</strain>
    </source>
</reference>